<dbReference type="AlphaFoldDB" id="C6X801"/>
<dbReference type="STRING" id="582744.Msip34_2086"/>
<protein>
    <submittedName>
        <fullName evidence="1">Uncharacterized protein</fullName>
    </submittedName>
</protein>
<organism evidence="1 2">
    <name type="scientific">Methylovorus glucosotrophus (strain SIP3-4)</name>
    <dbReference type="NCBI Taxonomy" id="582744"/>
    <lineage>
        <taxon>Bacteria</taxon>
        <taxon>Pseudomonadati</taxon>
        <taxon>Pseudomonadota</taxon>
        <taxon>Betaproteobacteria</taxon>
        <taxon>Nitrosomonadales</taxon>
        <taxon>Methylophilaceae</taxon>
        <taxon>Methylovorus</taxon>
    </lineage>
</organism>
<dbReference type="Proteomes" id="UP000002743">
    <property type="component" value="Chromosome"/>
</dbReference>
<proteinExistence type="predicted"/>
<sequence>MNAQATKSLAELNKDLEAAQGKLVNGGFKEEDFKAIKDIQASIKKFEDEKNANVKSITDKITQFGFTLSDIFTYADIKKAGYVKADVSTTPRAPSTPRVKVERPSDKGIELFNIPKGDGKGARGFEYNKGRIFEDASTTIKTPYASASKALVGNVKTKEDLMKFVSAKNKAEATNYLNSPAGQKEVNAILAYIKNDKLTVAELKAL</sequence>
<dbReference type="KEGG" id="mei:Msip34_2086"/>
<gene>
    <name evidence="1" type="ordered locus">Msip34_2086</name>
</gene>
<dbReference type="HOGENOM" id="CLU_1330651_0_0_4"/>
<reference evidence="2" key="1">
    <citation type="submission" date="2009-07" db="EMBL/GenBank/DDBJ databases">
        <title>Complete sequence of chromosome of Methylovorus sp. SIP3-4.</title>
        <authorList>
            <person name="Lucas S."/>
            <person name="Copeland A."/>
            <person name="Lapidus A."/>
            <person name="Glavina del Rio T."/>
            <person name="Tice H."/>
            <person name="Bruce D."/>
            <person name="Goodwin L."/>
            <person name="Pitluck S."/>
            <person name="Clum A."/>
            <person name="Larimer F."/>
            <person name="Land M."/>
            <person name="Hauser L."/>
            <person name="Kyrpides N."/>
            <person name="Mikhailova N."/>
            <person name="Kayluzhnaya M."/>
            <person name="Chistoserdova L."/>
        </authorList>
    </citation>
    <scope>NUCLEOTIDE SEQUENCE [LARGE SCALE GENOMIC DNA]</scope>
    <source>
        <strain evidence="2">SIP3-4</strain>
    </source>
</reference>
<dbReference type="RefSeq" id="WP_015830675.1">
    <property type="nucleotide sequence ID" value="NC_012969.1"/>
</dbReference>
<accession>C6X801</accession>
<evidence type="ECO:0000313" key="1">
    <source>
        <dbReference type="EMBL" id="ACT51328.1"/>
    </source>
</evidence>
<evidence type="ECO:0000313" key="2">
    <source>
        <dbReference type="Proteomes" id="UP000002743"/>
    </source>
</evidence>
<name>C6X801_METGS</name>
<keyword evidence="2" id="KW-1185">Reference proteome</keyword>
<dbReference type="EMBL" id="CP001674">
    <property type="protein sequence ID" value="ACT51328.1"/>
    <property type="molecule type" value="Genomic_DNA"/>
</dbReference>
<reference evidence="1 2" key="2">
    <citation type="journal article" date="2011" name="J. Bacteriol.">
        <title>Genomes of three methylotrophs from a single niche uncover genetic and metabolic divergence of Methylophilaceae.</title>
        <authorList>
            <person name="Lapidus A."/>
            <person name="Clum A."/>
            <person name="Labutti K."/>
            <person name="Kaluzhnaya M.G."/>
            <person name="Lim S."/>
            <person name="Beck D.A."/>
            <person name="Glavina Del Rio T."/>
            <person name="Nolan M."/>
            <person name="Mavromatis K."/>
            <person name="Huntemann M."/>
            <person name="Lucas S."/>
            <person name="Lidstrom M.E."/>
            <person name="Ivanova N."/>
            <person name="Chistoserdova L."/>
        </authorList>
    </citation>
    <scope>NUCLEOTIDE SEQUENCE [LARGE SCALE GENOMIC DNA]</scope>
    <source>
        <strain evidence="1 2">SIP3-4</strain>
    </source>
</reference>